<accession>A0A9D4H1H6</accession>
<evidence type="ECO:0000313" key="2">
    <source>
        <dbReference type="Proteomes" id="UP000828390"/>
    </source>
</evidence>
<dbReference type="AlphaFoldDB" id="A0A9D4H1H6"/>
<proteinExistence type="predicted"/>
<keyword evidence="2" id="KW-1185">Reference proteome</keyword>
<reference evidence="1" key="1">
    <citation type="journal article" date="2019" name="bioRxiv">
        <title>The Genome of the Zebra Mussel, Dreissena polymorpha: A Resource for Invasive Species Research.</title>
        <authorList>
            <person name="McCartney M.A."/>
            <person name="Auch B."/>
            <person name="Kono T."/>
            <person name="Mallez S."/>
            <person name="Zhang Y."/>
            <person name="Obille A."/>
            <person name="Becker A."/>
            <person name="Abrahante J.E."/>
            <person name="Garbe J."/>
            <person name="Badalamenti J.P."/>
            <person name="Herman A."/>
            <person name="Mangelson H."/>
            <person name="Liachko I."/>
            <person name="Sullivan S."/>
            <person name="Sone E.D."/>
            <person name="Koren S."/>
            <person name="Silverstein K.A.T."/>
            <person name="Beckman K.B."/>
            <person name="Gohl D.M."/>
        </authorList>
    </citation>
    <scope>NUCLEOTIDE SEQUENCE</scope>
    <source>
        <strain evidence="1">Duluth1</strain>
        <tissue evidence="1">Whole animal</tissue>
    </source>
</reference>
<sequence>MKPSAEPCGTPDVTAIYSLKRNKHRVVMWDTRCGLLLHAGHGVVSLGKAFVPEQC</sequence>
<organism evidence="1 2">
    <name type="scientific">Dreissena polymorpha</name>
    <name type="common">Zebra mussel</name>
    <name type="synonym">Mytilus polymorpha</name>
    <dbReference type="NCBI Taxonomy" id="45954"/>
    <lineage>
        <taxon>Eukaryota</taxon>
        <taxon>Metazoa</taxon>
        <taxon>Spiralia</taxon>
        <taxon>Lophotrochozoa</taxon>
        <taxon>Mollusca</taxon>
        <taxon>Bivalvia</taxon>
        <taxon>Autobranchia</taxon>
        <taxon>Heteroconchia</taxon>
        <taxon>Euheterodonta</taxon>
        <taxon>Imparidentia</taxon>
        <taxon>Neoheterodontei</taxon>
        <taxon>Myida</taxon>
        <taxon>Dreissenoidea</taxon>
        <taxon>Dreissenidae</taxon>
        <taxon>Dreissena</taxon>
    </lineage>
</organism>
<evidence type="ECO:0000313" key="1">
    <source>
        <dbReference type="EMBL" id="KAH3826868.1"/>
    </source>
</evidence>
<comment type="caution">
    <text evidence="1">The sequence shown here is derived from an EMBL/GenBank/DDBJ whole genome shotgun (WGS) entry which is preliminary data.</text>
</comment>
<dbReference type="EMBL" id="JAIWYP010000005">
    <property type="protein sequence ID" value="KAH3826868.1"/>
    <property type="molecule type" value="Genomic_DNA"/>
</dbReference>
<name>A0A9D4H1H6_DREPO</name>
<gene>
    <name evidence="1" type="ORF">DPMN_128794</name>
</gene>
<protein>
    <submittedName>
        <fullName evidence="1">Uncharacterized protein</fullName>
    </submittedName>
</protein>
<reference evidence="1" key="2">
    <citation type="submission" date="2020-11" db="EMBL/GenBank/DDBJ databases">
        <authorList>
            <person name="McCartney M.A."/>
            <person name="Auch B."/>
            <person name="Kono T."/>
            <person name="Mallez S."/>
            <person name="Becker A."/>
            <person name="Gohl D.M."/>
            <person name="Silverstein K.A.T."/>
            <person name="Koren S."/>
            <person name="Bechman K.B."/>
            <person name="Herman A."/>
            <person name="Abrahante J.E."/>
            <person name="Garbe J."/>
        </authorList>
    </citation>
    <scope>NUCLEOTIDE SEQUENCE</scope>
    <source>
        <strain evidence="1">Duluth1</strain>
        <tissue evidence="1">Whole animal</tissue>
    </source>
</reference>
<dbReference type="Proteomes" id="UP000828390">
    <property type="component" value="Unassembled WGS sequence"/>
</dbReference>